<feature type="non-terminal residue" evidence="1">
    <location>
        <position position="1"/>
    </location>
</feature>
<reference evidence="1" key="1">
    <citation type="submission" date="2013-11" db="EMBL/GenBank/DDBJ databases">
        <title>Microbial diversity, functional groups and degradation webs in Northern and Southern Mediterranean and Red Sea marine crude oil polluted sites.</title>
        <authorList>
            <person name="Daffonchio D."/>
            <person name="Mapelli F."/>
            <person name="Ferrer M."/>
            <person name="Richter M."/>
            <person name="Cherif A."/>
            <person name="Malkawi H.I."/>
            <person name="Yakimov M.M."/>
            <person name="Abdel-Fattah Y.R."/>
            <person name="Blaghen M."/>
            <person name="Golyshin P.N."/>
            <person name="Kalogerakis N."/>
            <person name="Boon N."/>
            <person name="Magagnini M."/>
            <person name="Fava F."/>
        </authorList>
    </citation>
    <scope>NUCLEOTIDE SEQUENCE</scope>
</reference>
<comment type="caution">
    <text evidence="1">The sequence shown here is derived from an EMBL/GenBank/DDBJ whole genome shotgun (WGS) entry which is preliminary data.</text>
</comment>
<dbReference type="AlphaFoldDB" id="A0A1B6NQS6"/>
<gene>
    <name evidence="1" type="ORF">MGSAQ_002688</name>
</gene>
<protein>
    <submittedName>
        <fullName evidence="1">Uncharacterized protein</fullName>
    </submittedName>
</protein>
<sequence length="27" mass="2868">DVVLDVYDALRTGSGVPSRQEFAQTGS</sequence>
<proteinExistence type="predicted"/>
<accession>A0A1B6NQS6</accession>
<name>A0A1B6NQS6_9ZZZZ</name>
<dbReference type="EMBL" id="AYSL01001545">
    <property type="protein sequence ID" value="KTF05816.1"/>
    <property type="molecule type" value="Genomic_DNA"/>
</dbReference>
<evidence type="ECO:0000313" key="1">
    <source>
        <dbReference type="EMBL" id="KTF05816.1"/>
    </source>
</evidence>
<organism evidence="1">
    <name type="scientific">marine sediment metagenome</name>
    <dbReference type="NCBI Taxonomy" id="412755"/>
    <lineage>
        <taxon>unclassified sequences</taxon>
        <taxon>metagenomes</taxon>
        <taxon>ecological metagenomes</taxon>
    </lineage>
</organism>